<keyword evidence="3" id="KW-1185">Reference proteome</keyword>
<sequence length="105" mass="12759">MELGETVDQSMKNACLRQLIEKLPNYDKEYVKAMLTRFVEDENERKEEEQRQSETERQERIEIQRLLKSWRGWNEDADDVSDEDSGEELESQRPKRTTRKPQYYQ</sequence>
<evidence type="ECO:0000313" key="2">
    <source>
        <dbReference type="EMBL" id="KAG8176677.1"/>
    </source>
</evidence>
<feature type="compositionally biased region" description="Acidic residues" evidence="1">
    <location>
        <begin position="75"/>
        <end position="89"/>
    </location>
</feature>
<comment type="caution">
    <text evidence="2">The sequence shown here is derived from an EMBL/GenBank/DDBJ whole genome shotgun (WGS) entry which is preliminary data.</text>
</comment>
<organism evidence="2 3">
    <name type="scientific">Oedothorax gibbosus</name>
    <dbReference type="NCBI Taxonomy" id="931172"/>
    <lineage>
        <taxon>Eukaryota</taxon>
        <taxon>Metazoa</taxon>
        <taxon>Ecdysozoa</taxon>
        <taxon>Arthropoda</taxon>
        <taxon>Chelicerata</taxon>
        <taxon>Arachnida</taxon>
        <taxon>Araneae</taxon>
        <taxon>Araneomorphae</taxon>
        <taxon>Entelegynae</taxon>
        <taxon>Araneoidea</taxon>
        <taxon>Linyphiidae</taxon>
        <taxon>Erigoninae</taxon>
        <taxon>Oedothorax</taxon>
    </lineage>
</organism>
<proteinExistence type="predicted"/>
<feature type="region of interest" description="Disordered" evidence="1">
    <location>
        <begin position="39"/>
        <end position="58"/>
    </location>
</feature>
<name>A0AAV6TXC6_9ARAC</name>
<protein>
    <submittedName>
        <fullName evidence="2">Uncharacterized protein</fullName>
    </submittedName>
</protein>
<dbReference type="Proteomes" id="UP000827092">
    <property type="component" value="Unassembled WGS sequence"/>
</dbReference>
<dbReference type="EMBL" id="JAFNEN010000857">
    <property type="protein sequence ID" value="KAG8176677.1"/>
    <property type="molecule type" value="Genomic_DNA"/>
</dbReference>
<feature type="region of interest" description="Disordered" evidence="1">
    <location>
        <begin position="74"/>
        <end position="105"/>
    </location>
</feature>
<accession>A0AAV6TXC6</accession>
<evidence type="ECO:0000313" key="3">
    <source>
        <dbReference type="Proteomes" id="UP000827092"/>
    </source>
</evidence>
<dbReference type="AlphaFoldDB" id="A0AAV6TXC6"/>
<evidence type="ECO:0000256" key="1">
    <source>
        <dbReference type="SAM" id="MobiDB-lite"/>
    </source>
</evidence>
<reference evidence="2 3" key="1">
    <citation type="journal article" date="2022" name="Nat. Ecol. Evol.">
        <title>A masculinizing supergene underlies an exaggerated male reproductive morph in a spider.</title>
        <authorList>
            <person name="Hendrickx F."/>
            <person name="De Corte Z."/>
            <person name="Sonet G."/>
            <person name="Van Belleghem S.M."/>
            <person name="Kostlbacher S."/>
            <person name="Vangestel C."/>
        </authorList>
    </citation>
    <scope>NUCLEOTIDE SEQUENCE [LARGE SCALE GENOMIC DNA]</scope>
    <source>
        <strain evidence="2">W744_W776</strain>
    </source>
</reference>
<gene>
    <name evidence="2" type="ORF">JTE90_023681</name>
</gene>